<feature type="non-terminal residue" evidence="1">
    <location>
        <position position="1"/>
    </location>
</feature>
<accession>A0A7J9N8S8</accession>
<organism evidence="1 2">
    <name type="scientific">Gossypium schwendimanii</name>
    <name type="common">Cotton</name>
    <dbReference type="NCBI Taxonomy" id="34291"/>
    <lineage>
        <taxon>Eukaryota</taxon>
        <taxon>Viridiplantae</taxon>
        <taxon>Streptophyta</taxon>
        <taxon>Embryophyta</taxon>
        <taxon>Tracheophyta</taxon>
        <taxon>Spermatophyta</taxon>
        <taxon>Magnoliopsida</taxon>
        <taxon>eudicotyledons</taxon>
        <taxon>Gunneridae</taxon>
        <taxon>Pentapetalae</taxon>
        <taxon>rosids</taxon>
        <taxon>malvids</taxon>
        <taxon>Malvales</taxon>
        <taxon>Malvaceae</taxon>
        <taxon>Malvoideae</taxon>
        <taxon>Gossypium</taxon>
    </lineage>
</organism>
<dbReference type="Proteomes" id="UP000593576">
    <property type="component" value="Unassembled WGS sequence"/>
</dbReference>
<protein>
    <submittedName>
        <fullName evidence="1">Uncharacterized protein</fullName>
    </submittedName>
</protein>
<name>A0A7J9N8S8_GOSSC</name>
<proteinExistence type="predicted"/>
<comment type="caution">
    <text evidence="1">The sequence shown here is derived from an EMBL/GenBank/DDBJ whole genome shotgun (WGS) entry which is preliminary data.</text>
</comment>
<evidence type="ECO:0000313" key="1">
    <source>
        <dbReference type="EMBL" id="MBA0879638.1"/>
    </source>
</evidence>
<reference evidence="1 2" key="1">
    <citation type="journal article" date="2019" name="Genome Biol. Evol.">
        <title>Insights into the evolution of the New World diploid cottons (Gossypium, subgenus Houzingenia) based on genome sequencing.</title>
        <authorList>
            <person name="Grover C.E."/>
            <person name="Arick M.A. 2nd"/>
            <person name="Thrash A."/>
            <person name="Conover J.L."/>
            <person name="Sanders W.S."/>
            <person name="Peterson D.G."/>
            <person name="Frelichowski J.E."/>
            <person name="Scheffler J.A."/>
            <person name="Scheffler B.E."/>
            <person name="Wendel J.F."/>
        </authorList>
    </citation>
    <scope>NUCLEOTIDE SEQUENCE [LARGE SCALE GENOMIC DNA]</scope>
    <source>
        <strain evidence="1">1</strain>
        <tissue evidence="1">Leaf</tissue>
    </source>
</reference>
<sequence length="63" mass="7050">TLWSAEEWVKVSYSWAKQYTSLNKARQLVSNLVTPLPENWIQLNIDGAIKGEIEATSIGGSTR</sequence>
<gene>
    <name evidence="1" type="ORF">Goshw_003842</name>
</gene>
<dbReference type="EMBL" id="JABFAF010275913">
    <property type="protein sequence ID" value="MBA0879638.1"/>
    <property type="molecule type" value="Genomic_DNA"/>
</dbReference>
<dbReference type="AlphaFoldDB" id="A0A7J9N8S8"/>
<keyword evidence="2" id="KW-1185">Reference proteome</keyword>
<dbReference type="OrthoDB" id="10584792at2759"/>
<evidence type="ECO:0000313" key="2">
    <source>
        <dbReference type="Proteomes" id="UP000593576"/>
    </source>
</evidence>